<dbReference type="InterPro" id="IPR032466">
    <property type="entry name" value="Metal_Hydrolase"/>
</dbReference>
<comment type="caution">
    <text evidence="3">The sequence shown here is derived from an EMBL/GenBank/DDBJ whole genome shotgun (WGS) entry which is preliminary data.</text>
</comment>
<evidence type="ECO:0000259" key="2">
    <source>
        <dbReference type="Pfam" id="PF04909"/>
    </source>
</evidence>
<gene>
    <name evidence="3" type="ORF">GCM10009727_01360</name>
</gene>
<reference evidence="3 4" key="1">
    <citation type="journal article" date="2019" name="Int. J. Syst. Evol. Microbiol.">
        <title>The Global Catalogue of Microorganisms (GCM) 10K type strain sequencing project: providing services to taxonomists for standard genome sequencing and annotation.</title>
        <authorList>
            <consortium name="The Broad Institute Genomics Platform"/>
            <consortium name="The Broad Institute Genome Sequencing Center for Infectious Disease"/>
            <person name="Wu L."/>
            <person name="Ma J."/>
        </authorList>
    </citation>
    <scope>NUCLEOTIDE SEQUENCE [LARGE SCALE GENOMIC DNA]</scope>
    <source>
        <strain evidence="3 4">JCM 13850</strain>
    </source>
</reference>
<organism evidence="3 4">
    <name type="scientific">Actinomadura napierensis</name>
    <dbReference type="NCBI Taxonomy" id="267854"/>
    <lineage>
        <taxon>Bacteria</taxon>
        <taxon>Bacillati</taxon>
        <taxon>Actinomycetota</taxon>
        <taxon>Actinomycetes</taxon>
        <taxon>Streptosporangiales</taxon>
        <taxon>Thermomonosporaceae</taxon>
        <taxon>Actinomadura</taxon>
    </lineage>
</organism>
<proteinExistence type="predicted"/>
<sequence length="361" mass="40216">MPDLHDLRLADYAPRPSVAIPGTHVARPRHRCVDAHNHLGRWLTEDGGWMAPDVGRLLALMDEHDVDAIVNLDGMWGAELSANLDRYDRAHPGRFLTFCQLDWDLLRERDGVERLVRSLKDSHSRGARGLKVWKTLGLKYTGPDGRLVLPDDPRLVPVFAAAGDLGLPVLIHTADPVAFFAPADRHNERLKELLANPDWQFARDGLPTFARLMDALENLVASCPDTTFIGAHVGCFAEDLRWVSRMLDDHPNFHIDIAGRLAELGRRPRAARELLMRHSDRVLFGTDAFPLSASAYRTHFRFLETADEHFPYAPDEEVPPQGRWAISALALPAGVLAKVYAGNARRLLRTGSDGAVLDPGK</sequence>
<dbReference type="RefSeq" id="WP_344260142.1">
    <property type="nucleotide sequence ID" value="NZ_BAAAMR010000001.1"/>
</dbReference>
<dbReference type="PANTHER" id="PTHR21240:SF28">
    <property type="entry name" value="ISO-OROTATE DECARBOXYLASE (EUROFUNG)"/>
    <property type="match status" value="1"/>
</dbReference>
<evidence type="ECO:0000256" key="1">
    <source>
        <dbReference type="ARBA" id="ARBA00023239"/>
    </source>
</evidence>
<accession>A0ABN2XX75</accession>
<dbReference type="Proteomes" id="UP001501020">
    <property type="component" value="Unassembled WGS sequence"/>
</dbReference>
<dbReference type="SUPFAM" id="SSF51556">
    <property type="entry name" value="Metallo-dependent hydrolases"/>
    <property type="match status" value="1"/>
</dbReference>
<dbReference type="Gene3D" id="3.20.20.140">
    <property type="entry name" value="Metal-dependent hydrolases"/>
    <property type="match status" value="1"/>
</dbReference>
<dbReference type="EMBL" id="BAAAMR010000001">
    <property type="protein sequence ID" value="GAA2118379.1"/>
    <property type="molecule type" value="Genomic_DNA"/>
</dbReference>
<dbReference type="InterPro" id="IPR032465">
    <property type="entry name" value="ACMSD"/>
</dbReference>
<dbReference type="Pfam" id="PF04909">
    <property type="entry name" value="Amidohydro_2"/>
    <property type="match status" value="1"/>
</dbReference>
<dbReference type="InterPro" id="IPR006680">
    <property type="entry name" value="Amidohydro-rel"/>
</dbReference>
<dbReference type="PANTHER" id="PTHR21240">
    <property type="entry name" value="2-AMINO-3-CARBOXYLMUCONATE-6-SEMIALDEHYDE DECARBOXYLASE"/>
    <property type="match status" value="1"/>
</dbReference>
<evidence type="ECO:0000313" key="4">
    <source>
        <dbReference type="Proteomes" id="UP001501020"/>
    </source>
</evidence>
<feature type="domain" description="Amidohydrolase-related" evidence="2">
    <location>
        <begin position="89"/>
        <end position="349"/>
    </location>
</feature>
<keyword evidence="1" id="KW-0456">Lyase</keyword>
<protein>
    <recommendedName>
        <fullName evidence="2">Amidohydrolase-related domain-containing protein</fullName>
    </recommendedName>
</protein>
<evidence type="ECO:0000313" key="3">
    <source>
        <dbReference type="EMBL" id="GAA2118379.1"/>
    </source>
</evidence>
<keyword evidence="4" id="KW-1185">Reference proteome</keyword>
<name>A0ABN2XX75_9ACTN</name>